<keyword evidence="3" id="KW-1185">Reference proteome</keyword>
<protein>
    <recommendedName>
        <fullName evidence="1">Fibrinogen C-terminal domain-containing protein</fullName>
    </recommendedName>
</protein>
<dbReference type="SMART" id="SM00186">
    <property type="entry name" value="FBG"/>
    <property type="match status" value="1"/>
</dbReference>
<dbReference type="InterPro" id="IPR014716">
    <property type="entry name" value="Fibrinogen_a/b/g_C_1"/>
</dbReference>
<dbReference type="GO" id="GO:0005615">
    <property type="term" value="C:extracellular space"/>
    <property type="evidence" value="ECO:0007669"/>
    <property type="project" value="TreeGrafter"/>
</dbReference>
<evidence type="ECO:0000313" key="3">
    <source>
        <dbReference type="Proteomes" id="UP001295444"/>
    </source>
</evidence>
<accession>A0AAD1SRA7</accession>
<proteinExistence type="predicted"/>
<dbReference type="Gene3D" id="3.90.215.10">
    <property type="entry name" value="Gamma Fibrinogen, chain A, domain 1"/>
    <property type="match status" value="1"/>
</dbReference>
<dbReference type="PROSITE" id="PS51406">
    <property type="entry name" value="FIBRINOGEN_C_2"/>
    <property type="match status" value="1"/>
</dbReference>
<dbReference type="CDD" id="cd00087">
    <property type="entry name" value="FReD"/>
    <property type="match status" value="1"/>
</dbReference>
<feature type="domain" description="Fibrinogen C-terminal" evidence="1">
    <location>
        <begin position="37"/>
        <end position="264"/>
    </location>
</feature>
<organism evidence="2 3">
    <name type="scientific">Pelobates cultripes</name>
    <name type="common">Western spadefoot toad</name>
    <dbReference type="NCBI Taxonomy" id="61616"/>
    <lineage>
        <taxon>Eukaryota</taxon>
        <taxon>Metazoa</taxon>
        <taxon>Chordata</taxon>
        <taxon>Craniata</taxon>
        <taxon>Vertebrata</taxon>
        <taxon>Euteleostomi</taxon>
        <taxon>Amphibia</taxon>
        <taxon>Batrachia</taxon>
        <taxon>Anura</taxon>
        <taxon>Pelobatoidea</taxon>
        <taxon>Pelobatidae</taxon>
        <taxon>Pelobates</taxon>
    </lineage>
</organism>
<gene>
    <name evidence="2" type="ORF">PECUL_23A025830</name>
</gene>
<dbReference type="InterPro" id="IPR036056">
    <property type="entry name" value="Fibrinogen-like_C"/>
</dbReference>
<dbReference type="InterPro" id="IPR002181">
    <property type="entry name" value="Fibrinogen_a/b/g_C_dom"/>
</dbReference>
<dbReference type="EMBL" id="OW240918">
    <property type="protein sequence ID" value="CAH2308084.1"/>
    <property type="molecule type" value="Genomic_DNA"/>
</dbReference>
<dbReference type="GO" id="GO:0048251">
    <property type="term" value="P:elastic fiber assembly"/>
    <property type="evidence" value="ECO:0007669"/>
    <property type="project" value="TreeGrafter"/>
</dbReference>
<reference evidence="2" key="1">
    <citation type="submission" date="2022-03" db="EMBL/GenBank/DDBJ databases">
        <authorList>
            <person name="Alioto T."/>
            <person name="Alioto T."/>
            <person name="Gomez Garrido J."/>
        </authorList>
    </citation>
    <scope>NUCLEOTIDE SEQUENCE</scope>
</reference>
<sequence>MRILLLSLVYHTYMSFGNPSKGLTKSLHKAKTPQSSVKDRWYPLDCQDVWKRGFLSGEYTIYPEGSYNPLPVYCDITSNRRVWTVFQNRFDGSVDFNQNWQTYKKGFGNANGEYWLGLQNIYRLTMQGRYELMLEMENMNGLRVYAQYQNFSLSPHALNAESDGYKLHVDGFIDGGAGDILSAHVGQMFSTYDKDEEEHIQNCAEYYGGGFWYESLGCANTPLNARYMSDDSAGTQPFVGFSWSNDNGLPLILRSSQMKMRRLQGKN</sequence>
<dbReference type="PANTHER" id="PTHR19143">
    <property type="entry name" value="FIBRINOGEN/TENASCIN/ANGIOPOEITIN"/>
    <property type="match status" value="1"/>
</dbReference>
<dbReference type="Pfam" id="PF00147">
    <property type="entry name" value="Fibrinogen_C"/>
    <property type="match status" value="1"/>
</dbReference>
<evidence type="ECO:0000313" key="2">
    <source>
        <dbReference type="EMBL" id="CAH2308084.1"/>
    </source>
</evidence>
<dbReference type="InterPro" id="IPR050373">
    <property type="entry name" value="Fibrinogen_C-term_domain"/>
</dbReference>
<name>A0AAD1SRA7_PELCU</name>
<evidence type="ECO:0000259" key="1">
    <source>
        <dbReference type="PROSITE" id="PS51406"/>
    </source>
</evidence>
<dbReference type="Proteomes" id="UP001295444">
    <property type="component" value="Chromosome 07"/>
</dbReference>
<dbReference type="PANTHER" id="PTHR19143:SF449">
    <property type="entry name" value="MICROFIBRIL-ASSOCIATED GLYCOPROTEIN 4-LIKE"/>
    <property type="match status" value="1"/>
</dbReference>
<dbReference type="AlphaFoldDB" id="A0AAD1SRA7"/>
<dbReference type="SUPFAM" id="SSF56496">
    <property type="entry name" value="Fibrinogen C-terminal domain-like"/>
    <property type="match status" value="1"/>
</dbReference>